<dbReference type="Gene3D" id="3.40.50.720">
    <property type="entry name" value="NAD(P)-binding Rossmann-like Domain"/>
    <property type="match status" value="1"/>
</dbReference>
<dbReference type="SUPFAM" id="SSF50129">
    <property type="entry name" value="GroES-like"/>
    <property type="match status" value="1"/>
</dbReference>
<dbReference type="Proteomes" id="UP000305539">
    <property type="component" value="Unassembled WGS sequence"/>
</dbReference>
<comment type="caution">
    <text evidence="3">The sequence shown here is derived from an EMBL/GenBank/DDBJ whole genome shotgun (WGS) entry which is preliminary data.</text>
</comment>
<dbReference type="CDD" id="cd05288">
    <property type="entry name" value="PGDH"/>
    <property type="match status" value="1"/>
</dbReference>
<proteinExistence type="predicted"/>
<dbReference type="PANTHER" id="PTHR43205:SF7">
    <property type="entry name" value="PROSTAGLANDIN REDUCTASE 1"/>
    <property type="match status" value="1"/>
</dbReference>
<dbReference type="GO" id="GO:0016628">
    <property type="term" value="F:oxidoreductase activity, acting on the CH-CH group of donors, NAD or NADP as acceptor"/>
    <property type="evidence" value="ECO:0007669"/>
    <property type="project" value="InterPro"/>
</dbReference>
<dbReference type="SMART" id="SM00829">
    <property type="entry name" value="PKS_ER"/>
    <property type="match status" value="1"/>
</dbReference>
<evidence type="ECO:0000259" key="2">
    <source>
        <dbReference type="SMART" id="SM00829"/>
    </source>
</evidence>
<dbReference type="InterPro" id="IPR013149">
    <property type="entry name" value="ADH-like_C"/>
</dbReference>
<evidence type="ECO:0000256" key="1">
    <source>
        <dbReference type="ARBA" id="ARBA00023002"/>
    </source>
</evidence>
<keyword evidence="1" id="KW-0560">Oxidoreductase</keyword>
<dbReference type="InterPro" id="IPR041694">
    <property type="entry name" value="ADH_N_2"/>
</dbReference>
<dbReference type="InterPro" id="IPR011032">
    <property type="entry name" value="GroES-like_sf"/>
</dbReference>
<dbReference type="Gene3D" id="3.90.180.10">
    <property type="entry name" value="Medium-chain alcohol dehydrogenases, catalytic domain"/>
    <property type="match status" value="1"/>
</dbReference>
<dbReference type="PANTHER" id="PTHR43205">
    <property type="entry name" value="PROSTAGLANDIN REDUCTASE"/>
    <property type="match status" value="1"/>
</dbReference>
<dbReference type="InterPro" id="IPR020843">
    <property type="entry name" value="ER"/>
</dbReference>
<dbReference type="OrthoDB" id="9805663at2"/>
<organism evidence="3 4">
    <name type="scientific">Trinickia terrae</name>
    <dbReference type="NCBI Taxonomy" id="2571161"/>
    <lineage>
        <taxon>Bacteria</taxon>
        <taxon>Pseudomonadati</taxon>
        <taxon>Pseudomonadota</taxon>
        <taxon>Betaproteobacteria</taxon>
        <taxon>Burkholderiales</taxon>
        <taxon>Burkholderiaceae</taxon>
        <taxon>Trinickia</taxon>
    </lineage>
</organism>
<dbReference type="Pfam" id="PF16884">
    <property type="entry name" value="ADH_N_2"/>
    <property type="match status" value="1"/>
</dbReference>
<dbReference type="FunFam" id="3.40.50.720:FF:000121">
    <property type="entry name" value="Prostaglandin reductase 2"/>
    <property type="match status" value="1"/>
</dbReference>
<accession>A0A4U1HJJ7</accession>
<keyword evidence="4" id="KW-1185">Reference proteome</keyword>
<dbReference type="EMBL" id="SWJE01000021">
    <property type="protein sequence ID" value="TKC80223.1"/>
    <property type="molecule type" value="Genomic_DNA"/>
</dbReference>
<protein>
    <submittedName>
        <fullName evidence="3">NADP-dependent oxidoreductase</fullName>
    </submittedName>
</protein>
<evidence type="ECO:0000313" key="4">
    <source>
        <dbReference type="Proteomes" id="UP000305539"/>
    </source>
</evidence>
<dbReference type="InterPro" id="IPR045010">
    <property type="entry name" value="MDR_fam"/>
</dbReference>
<dbReference type="RefSeq" id="WP_136898659.1">
    <property type="nucleotide sequence ID" value="NZ_SWJE01000021.1"/>
</dbReference>
<name>A0A4U1HJJ7_9BURK</name>
<dbReference type="Pfam" id="PF00107">
    <property type="entry name" value="ADH_zinc_N"/>
    <property type="match status" value="1"/>
</dbReference>
<feature type="domain" description="Enoyl reductase (ER)" evidence="2">
    <location>
        <begin position="19"/>
        <end position="333"/>
    </location>
</feature>
<dbReference type="InterPro" id="IPR036291">
    <property type="entry name" value="NAD(P)-bd_dom_sf"/>
</dbReference>
<dbReference type="SUPFAM" id="SSF51735">
    <property type="entry name" value="NAD(P)-binding Rossmann-fold domains"/>
    <property type="match status" value="1"/>
</dbReference>
<reference evidence="3 4" key="1">
    <citation type="submission" date="2019-04" db="EMBL/GenBank/DDBJ databases">
        <title>Trinickia sp. 7GSK02, isolated from subtropical forest soil.</title>
        <authorList>
            <person name="Gao Z.-H."/>
            <person name="Qiu L.-H."/>
        </authorList>
    </citation>
    <scope>NUCLEOTIDE SEQUENCE [LARGE SCALE GENOMIC DNA]</scope>
    <source>
        <strain evidence="3 4">7GSK02</strain>
    </source>
</reference>
<evidence type="ECO:0000313" key="3">
    <source>
        <dbReference type="EMBL" id="TKC80223.1"/>
    </source>
</evidence>
<gene>
    <name evidence="3" type="ORF">FAZ69_29690</name>
</gene>
<sequence>MEEGNRQVWLKSRPNGIPQAEDFAIRVTPVPTPAEGEFVVRNSYLSVDPAMRGWIADTSTYWPRIEVGDTMRAFAAGEVIASRHPDYAVGEQVMGIFGWQDYASVRPQQVMRKVLERDLSLSLSLGVLGLNGLTAYFGLLDVCQPQPGETVVVSTAAGAVGSAVGQIARIKGCKVVGIAGGEDKVRQCIEEFGYDAAIDYKRETDLETALRKACPDGIDAYFDNTSGAALDAVLRQINVHARIGICGTASFASWEPWNVGPRPERNLLVKRATMRGFLTTDFAERYEEAIGNLVSWIRAGKLKYREDVREGIETAPGLIRTLYDGGNAGKLLIRLREEQALAEEGKS</sequence>
<dbReference type="AlphaFoldDB" id="A0A4U1HJJ7"/>